<reference evidence="1" key="1">
    <citation type="submission" date="2015-06" db="EMBL/GenBank/DDBJ databases">
        <authorList>
            <person name="Joergensen T."/>
        </authorList>
    </citation>
    <scope>NUCLEOTIDE SEQUENCE</scope>
    <source>
        <strain evidence="1">RGRH0310</strain>
    </source>
</reference>
<reference evidence="1" key="2">
    <citation type="submission" date="2015-07" db="EMBL/GenBank/DDBJ databases">
        <title>Plasmids, circular viruses and viroids from rat gut.</title>
        <authorList>
            <person name="Jorgensen T.J."/>
            <person name="Hansen M.A."/>
            <person name="Xu Z."/>
            <person name="Tabak M.A."/>
            <person name="Sorensen S.J."/>
            <person name="Hansen L.H."/>
        </authorList>
    </citation>
    <scope>NUCLEOTIDE SEQUENCE</scope>
    <source>
        <strain evidence="1">RGRH0310</strain>
    </source>
</reference>
<sequence length="66" mass="7548">MYTFSTQGKTTSLFPSLEATVSIINLNTFSNEGQKVYEACNWFGEPELKKKLQELAEENPYFDGFD</sequence>
<organism evidence="1">
    <name type="scientific">uncultured prokaryote</name>
    <dbReference type="NCBI Taxonomy" id="198431"/>
    <lineage>
        <taxon>unclassified sequences</taxon>
        <taxon>environmental samples</taxon>
    </lineage>
</organism>
<name>A0A0H5PYM3_9ZZZZ</name>
<evidence type="ECO:0000313" key="1">
    <source>
        <dbReference type="EMBL" id="CRY94653.1"/>
    </source>
</evidence>
<dbReference type="EMBL" id="LN852981">
    <property type="protein sequence ID" value="CRY94653.1"/>
    <property type="molecule type" value="Genomic_DNA"/>
</dbReference>
<proteinExistence type="predicted"/>
<protein>
    <submittedName>
        <fullName evidence="1">Uncharacterized protein</fullName>
    </submittedName>
</protein>
<dbReference type="AlphaFoldDB" id="A0A0H5PYM3"/>
<accession>A0A0H5PYM3</accession>